<protein>
    <recommendedName>
        <fullName evidence="5">ApeA N-terminal domain-containing protein</fullName>
    </recommendedName>
</protein>
<evidence type="ECO:0000313" key="1">
    <source>
        <dbReference type="EMBL" id="KAA5228986.1"/>
    </source>
</evidence>
<proteinExistence type="predicted"/>
<dbReference type="EMBL" id="VWAG01000028">
    <property type="protein sequence ID" value="KAA5255199.1"/>
    <property type="molecule type" value="Genomic_DNA"/>
</dbReference>
<reference evidence="3 4" key="1">
    <citation type="journal article" date="2019" name="Nat. Med.">
        <title>A library of human gut bacterial isolates paired with longitudinal multiomics data enables mechanistic microbiome research.</title>
        <authorList>
            <person name="Poyet M."/>
            <person name="Groussin M."/>
            <person name="Gibbons S.M."/>
            <person name="Avila-Pacheco J."/>
            <person name="Jiang X."/>
            <person name="Kearney S.M."/>
            <person name="Perrotta A.R."/>
            <person name="Berdy B."/>
            <person name="Zhao S."/>
            <person name="Lieberman T.D."/>
            <person name="Swanson P.K."/>
            <person name="Smith M."/>
            <person name="Roesemann S."/>
            <person name="Alexander J.E."/>
            <person name="Rich S.A."/>
            <person name="Livny J."/>
            <person name="Vlamakis H."/>
            <person name="Clish C."/>
            <person name="Bullock K."/>
            <person name="Deik A."/>
            <person name="Scott J."/>
            <person name="Pierce K.A."/>
            <person name="Xavier R.J."/>
            <person name="Alm E.J."/>
        </authorList>
    </citation>
    <scope>NUCLEOTIDE SEQUENCE [LARGE SCALE GENOMIC DNA]</scope>
    <source>
        <strain evidence="2 4">BIOML-A2</strain>
        <strain evidence="1 3">BIOML-A6</strain>
    </source>
</reference>
<organism evidence="1 3">
    <name type="scientific">Bacteroides finegoldii</name>
    <dbReference type="NCBI Taxonomy" id="338188"/>
    <lineage>
        <taxon>Bacteria</taxon>
        <taxon>Pseudomonadati</taxon>
        <taxon>Bacteroidota</taxon>
        <taxon>Bacteroidia</taxon>
        <taxon>Bacteroidales</taxon>
        <taxon>Bacteroidaceae</taxon>
        <taxon>Bacteroides</taxon>
    </lineage>
</organism>
<sequence>MCIKKDLSSTFDFISNFQQNIKLSRLPFTDRNAQLSINDRELRLDFQLTTEEALKDYSLGILNQFYVINNNGEKYVVPDQNGVLNGTLNLGGSNTELQNYHIRISQLMNEKWNEKEVYYYRFILPIEKDFWIRDINTLAYYTGKKWYLGLIPIKFPEGEIQMYPVHIGEQIYLAIESEMKCTYEMMQRYIYSISLSLGLVTSTVPFDYAYIIATGTENFTNDLICGFTQMRPTIKGQYQFFTTNMYSIEDCLKRNHADYAIKQLYDGKTFKAHLQNWIQIDEFEKIVLMLYGNEDLARATLILLESSTMSLDYQGAMCAVALETICTALEDSKDKFYLSNDIWKTNVKTPFEELINSLRKEGIITEDHAVNMRNKLNSFNTASNKDKLSLPFSQRKYTLSKQEKGVIDSRNRFLHGHILGHCFEESYQEIMYASLELQKLCALLLFRESGFYGLIVNNAVLMGLKKAISAEEPVLI</sequence>
<gene>
    <name evidence="2" type="ORF">F2Z09_14505</name>
    <name evidence="1" type="ORF">F2Z22_16160</name>
</gene>
<evidence type="ECO:0000313" key="2">
    <source>
        <dbReference type="EMBL" id="KAA5255199.1"/>
    </source>
</evidence>
<evidence type="ECO:0008006" key="5">
    <source>
        <dbReference type="Google" id="ProtNLM"/>
    </source>
</evidence>
<dbReference type="Proteomes" id="UP000421791">
    <property type="component" value="Unassembled WGS sequence"/>
</dbReference>
<dbReference type="AlphaFoldDB" id="A0A7J4YL35"/>
<dbReference type="Proteomes" id="UP000440198">
    <property type="component" value="Unassembled WGS sequence"/>
</dbReference>
<name>A0A7J4YL35_9BACE</name>
<keyword evidence="4" id="KW-1185">Reference proteome</keyword>
<dbReference type="EMBL" id="VWAK01000031">
    <property type="protein sequence ID" value="KAA5228986.1"/>
    <property type="molecule type" value="Genomic_DNA"/>
</dbReference>
<evidence type="ECO:0000313" key="3">
    <source>
        <dbReference type="Proteomes" id="UP000421791"/>
    </source>
</evidence>
<evidence type="ECO:0000313" key="4">
    <source>
        <dbReference type="Proteomes" id="UP000440198"/>
    </source>
</evidence>
<comment type="caution">
    <text evidence="1">The sequence shown here is derived from an EMBL/GenBank/DDBJ whole genome shotgun (WGS) entry which is preliminary data.</text>
</comment>
<dbReference type="RefSeq" id="WP_149923912.1">
    <property type="nucleotide sequence ID" value="NZ_CATXTD010000005.1"/>
</dbReference>
<accession>A0A7J4YL35</accession>